<protein>
    <submittedName>
        <fullName evidence="2">Phosphatidate phosphatase APP1</fullName>
    </submittedName>
</protein>
<dbReference type="PANTHER" id="PTHR28208:SF3">
    <property type="entry name" value="PHOSPHATIDATE PHOSPHATASE APP1"/>
    <property type="match status" value="1"/>
</dbReference>
<accession>A0A1H0C6Q0</accession>
<sequence length="325" mass="35505">MSRAITVAYRFETGLRDLGSRVARAFGWLPVAIAYPGYGSGGRVRVLGRVLLAPAGTHPESRLRIPGWQRFLTLEAPRTGVDVEVAGVRQRLTSDEDGLVDAVLEVDRPLEGRPSVPVHLRTGRRTASAPAHLASTDAHRGVVCDIDDTLLVTDIAHPLRAAYRTFVQRSRNRRAVPGMADLLREITAGQEHVPVLYLSNGPWNLIGPLAAFLERNGFPPGALLLTDWGLQPDRWFRDGQAHKRSSLLRLAQDMPGVDWTLVGDTGEHDPALYEEFARAHPDRVAEILLRDVAVGGPVVDRLGGIPVLRAPDGAGLSRARATLRR</sequence>
<dbReference type="RefSeq" id="WP_091238134.1">
    <property type="nucleotide sequence ID" value="NZ_FNIR01000001.1"/>
</dbReference>
<name>A0A1H0C6Q0_9ACTN</name>
<evidence type="ECO:0000313" key="3">
    <source>
        <dbReference type="Proteomes" id="UP000199088"/>
    </source>
</evidence>
<dbReference type="OrthoDB" id="9789875at2"/>
<proteinExistence type="predicted"/>
<dbReference type="STRING" id="1052260.SAMN05660199_00223"/>
<dbReference type="Proteomes" id="UP000199088">
    <property type="component" value="Unassembled WGS sequence"/>
</dbReference>
<dbReference type="GO" id="GO:0008195">
    <property type="term" value="F:phosphatidate phosphatase activity"/>
    <property type="evidence" value="ECO:0007669"/>
    <property type="project" value="InterPro"/>
</dbReference>
<feature type="domain" description="Phosphatidate phosphatase APP1 catalytic" evidence="1">
    <location>
        <begin position="141"/>
        <end position="291"/>
    </location>
</feature>
<dbReference type="EMBL" id="FNIR01000001">
    <property type="protein sequence ID" value="SDN53584.1"/>
    <property type="molecule type" value="Genomic_DNA"/>
</dbReference>
<organism evidence="2 3">
    <name type="scientific">Klenkia soli</name>
    <dbReference type="NCBI Taxonomy" id="1052260"/>
    <lineage>
        <taxon>Bacteria</taxon>
        <taxon>Bacillati</taxon>
        <taxon>Actinomycetota</taxon>
        <taxon>Actinomycetes</taxon>
        <taxon>Geodermatophilales</taxon>
        <taxon>Geodermatophilaceae</taxon>
        <taxon>Klenkia</taxon>
    </lineage>
</organism>
<dbReference type="PANTHER" id="PTHR28208">
    <property type="entry name" value="PHOSPHATIDATE PHOSPHATASE APP1"/>
    <property type="match status" value="1"/>
</dbReference>
<evidence type="ECO:0000313" key="2">
    <source>
        <dbReference type="EMBL" id="SDN53584.1"/>
    </source>
</evidence>
<dbReference type="Pfam" id="PF09949">
    <property type="entry name" value="APP1_cat"/>
    <property type="match status" value="1"/>
</dbReference>
<dbReference type="InterPro" id="IPR052935">
    <property type="entry name" value="Mg2+_PAP"/>
</dbReference>
<reference evidence="3" key="1">
    <citation type="submission" date="2016-10" db="EMBL/GenBank/DDBJ databases">
        <authorList>
            <person name="Varghese N."/>
            <person name="Submissions S."/>
        </authorList>
    </citation>
    <scope>NUCLEOTIDE SEQUENCE [LARGE SCALE GENOMIC DNA]</scope>
    <source>
        <strain evidence="3">DSM 45843</strain>
    </source>
</reference>
<dbReference type="InterPro" id="IPR019236">
    <property type="entry name" value="APP1_cat"/>
</dbReference>
<evidence type="ECO:0000259" key="1">
    <source>
        <dbReference type="Pfam" id="PF09949"/>
    </source>
</evidence>
<gene>
    <name evidence="2" type="ORF">SAMN05660199_00223</name>
</gene>
<keyword evidence="3" id="KW-1185">Reference proteome</keyword>
<dbReference type="AlphaFoldDB" id="A0A1H0C6Q0"/>